<reference evidence="2 3" key="1">
    <citation type="submission" date="2018-08" db="EMBL/GenBank/DDBJ databases">
        <title>A genome reference for cultivated species of the human gut microbiota.</title>
        <authorList>
            <person name="Zou Y."/>
            <person name="Xue W."/>
            <person name="Luo G."/>
        </authorList>
    </citation>
    <scope>NUCLEOTIDE SEQUENCE [LARGE SCALE GENOMIC DNA]</scope>
    <source>
        <strain evidence="2 3">AM40-30BH</strain>
    </source>
</reference>
<evidence type="ECO:0000256" key="1">
    <source>
        <dbReference type="PIRSR" id="PIRSR000440-1"/>
    </source>
</evidence>
<dbReference type="Pfam" id="PF00302">
    <property type="entry name" value="CAT"/>
    <property type="match status" value="1"/>
</dbReference>
<dbReference type="InterPro" id="IPR023213">
    <property type="entry name" value="CAT-like_dom_sf"/>
</dbReference>
<dbReference type="PANTHER" id="PTHR38474">
    <property type="entry name" value="SLR0299 PROTEIN"/>
    <property type="match status" value="1"/>
</dbReference>
<sequence length="213" mass="24376">MKHIIDIETWERKSNYEFFKSFQNPTISITSEVECGGAKARAKAAGQSFFLHYLYAVLRAVNEIPEFRFRIDAKGNVVYFDNVDMLTPIKVKENGRFFTIRLSWNKDFNAFYAEAKLAIDAINPDGDPYDMEKVGGKDLLDVILLSATPDLYFTSLTCTQEHRHGSNYPLMNAGKAIVKEGKLVMPIAMTIHHGFIDGHHLSLFYKKVEEWLQ</sequence>
<gene>
    <name evidence="2" type="ORF">DW888_10380</name>
</gene>
<feature type="active site" description="Proton acceptor" evidence="1">
    <location>
        <position position="193"/>
    </location>
</feature>
<dbReference type="Proteomes" id="UP000284379">
    <property type="component" value="Unassembled WGS sequence"/>
</dbReference>
<protein>
    <submittedName>
        <fullName evidence="2">Chloramphenicol acetyltransferase</fullName>
    </submittedName>
</protein>
<name>A0A413VPL9_9BACE</name>
<dbReference type="SMART" id="SM01059">
    <property type="entry name" value="CAT"/>
    <property type="match status" value="1"/>
</dbReference>
<dbReference type="Gene3D" id="3.30.559.10">
    <property type="entry name" value="Chloramphenicol acetyltransferase-like domain"/>
    <property type="match status" value="1"/>
</dbReference>
<keyword evidence="2" id="KW-0808">Transferase</keyword>
<dbReference type="GO" id="GO:0008811">
    <property type="term" value="F:chloramphenicol O-acetyltransferase activity"/>
    <property type="evidence" value="ECO:0007669"/>
    <property type="project" value="InterPro"/>
</dbReference>
<comment type="caution">
    <text evidence="2">The sequence shown here is derived from an EMBL/GenBank/DDBJ whole genome shotgun (WGS) entry which is preliminary data.</text>
</comment>
<dbReference type="SUPFAM" id="SSF52777">
    <property type="entry name" value="CoA-dependent acyltransferases"/>
    <property type="match status" value="1"/>
</dbReference>
<dbReference type="InterPro" id="IPR001707">
    <property type="entry name" value="Cmp_AcTrfase"/>
</dbReference>
<organism evidence="2 3">
    <name type="scientific">Bacteroides nordii</name>
    <dbReference type="NCBI Taxonomy" id="291645"/>
    <lineage>
        <taxon>Bacteria</taxon>
        <taxon>Pseudomonadati</taxon>
        <taxon>Bacteroidota</taxon>
        <taxon>Bacteroidia</taxon>
        <taxon>Bacteroidales</taxon>
        <taxon>Bacteroidaceae</taxon>
        <taxon>Bacteroides</taxon>
    </lineage>
</organism>
<dbReference type="AlphaFoldDB" id="A0A413VPL9"/>
<dbReference type="PIRSF" id="PIRSF000440">
    <property type="entry name" value="CAT"/>
    <property type="match status" value="1"/>
</dbReference>
<dbReference type="RefSeq" id="WP_122201479.1">
    <property type="nucleotide sequence ID" value="NZ_CABJFV010000006.1"/>
</dbReference>
<accession>A0A413VPL9</accession>
<dbReference type="PANTHER" id="PTHR38474:SF1">
    <property type="entry name" value="SLR0299 PROTEIN"/>
    <property type="match status" value="1"/>
</dbReference>
<evidence type="ECO:0000313" key="3">
    <source>
        <dbReference type="Proteomes" id="UP000284379"/>
    </source>
</evidence>
<dbReference type="EMBL" id="QSGO01000006">
    <property type="protein sequence ID" value="RHB35516.1"/>
    <property type="molecule type" value="Genomic_DNA"/>
</dbReference>
<proteinExistence type="predicted"/>
<evidence type="ECO:0000313" key="2">
    <source>
        <dbReference type="EMBL" id="RHB35516.1"/>
    </source>
</evidence>